<dbReference type="GeneID" id="28733488"/>
<dbReference type="CDD" id="cd18186">
    <property type="entry name" value="BTB_POZ_ZBTB_KLHL-like"/>
    <property type="match status" value="1"/>
</dbReference>
<protein>
    <recommendedName>
        <fullName evidence="4">BTB domain-containing protein</fullName>
    </recommendedName>
</protein>
<evidence type="ECO:0008006" key="4">
    <source>
        <dbReference type="Google" id="ProtNLM"/>
    </source>
</evidence>
<reference evidence="2 3" key="1">
    <citation type="submission" date="2015-06" db="EMBL/GenBank/DDBJ databases">
        <title>Draft genome of the ant-associated black yeast Phialophora attae CBS 131958.</title>
        <authorList>
            <person name="Moreno L.F."/>
            <person name="Stielow B.J."/>
            <person name="de Hoog S."/>
            <person name="Vicente V.A."/>
            <person name="Weiss V.A."/>
            <person name="de Vries M."/>
            <person name="Cruz L.M."/>
            <person name="Souza E.M."/>
        </authorList>
    </citation>
    <scope>NUCLEOTIDE SEQUENCE [LARGE SCALE GENOMIC DNA]</scope>
    <source>
        <strain evidence="2 3">CBS 131958</strain>
    </source>
</reference>
<organism evidence="2 3">
    <name type="scientific">Cyphellophora attinorum</name>
    <dbReference type="NCBI Taxonomy" id="1664694"/>
    <lineage>
        <taxon>Eukaryota</taxon>
        <taxon>Fungi</taxon>
        <taxon>Dikarya</taxon>
        <taxon>Ascomycota</taxon>
        <taxon>Pezizomycotina</taxon>
        <taxon>Eurotiomycetes</taxon>
        <taxon>Chaetothyriomycetidae</taxon>
        <taxon>Chaetothyriales</taxon>
        <taxon>Cyphellophoraceae</taxon>
        <taxon>Cyphellophora</taxon>
    </lineage>
</organism>
<dbReference type="AlphaFoldDB" id="A0A0N1NZR3"/>
<dbReference type="EMBL" id="LFJN01000022">
    <property type="protein sequence ID" value="KPI37796.1"/>
    <property type="molecule type" value="Genomic_DNA"/>
</dbReference>
<evidence type="ECO:0000256" key="1">
    <source>
        <dbReference type="SAM" id="MobiDB-lite"/>
    </source>
</evidence>
<dbReference type="OrthoDB" id="194443at2759"/>
<proteinExistence type="predicted"/>
<comment type="caution">
    <text evidence="2">The sequence shown here is derived from an EMBL/GenBank/DDBJ whole genome shotgun (WGS) entry which is preliminary data.</text>
</comment>
<dbReference type="Proteomes" id="UP000038010">
    <property type="component" value="Unassembled WGS sequence"/>
</dbReference>
<gene>
    <name evidence="2" type="ORF">AB675_170</name>
</gene>
<accession>A0A0N1NZR3</accession>
<dbReference type="SUPFAM" id="SSF54695">
    <property type="entry name" value="POZ domain"/>
    <property type="match status" value="1"/>
</dbReference>
<dbReference type="VEuPathDB" id="FungiDB:AB675_170"/>
<sequence>MTTDTSHSGSGDGEQRQPAAERNAAYVPRFRRMDKTGRPVNIDDTMVTVYYDSPRSRAGRSSVWVSKKLLIAESAYFRAMLEGSFKESITGVIHLHEDSVQAANYALRSIATGDPKSYLRAVAQNNDRTFTSIEAAQDLYTFTDKYGMTSLHEFIVDEMLPGVWARVWVGEERTMNSVLRCRLTAADFKRDHYDHFTQYFSEFPKDLWTLCVAALLHYQRTEPESGLLRRIIHAIQRWFAM</sequence>
<evidence type="ECO:0000313" key="3">
    <source>
        <dbReference type="Proteomes" id="UP000038010"/>
    </source>
</evidence>
<feature type="region of interest" description="Disordered" evidence="1">
    <location>
        <begin position="1"/>
        <end position="25"/>
    </location>
</feature>
<dbReference type="InterPro" id="IPR011333">
    <property type="entry name" value="SKP1/BTB/POZ_sf"/>
</dbReference>
<name>A0A0N1NZR3_9EURO</name>
<dbReference type="RefSeq" id="XP_017997759.1">
    <property type="nucleotide sequence ID" value="XM_018141619.1"/>
</dbReference>
<evidence type="ECO:0000313" key="2">
    <source>
        <dbReference type="EMBL" id="KPI37796.1"/>
    </source>
</evidence>
<keyword evidence="3" id="KW-1185">Reference proteome</keyword>
<dbReference type="Gene3D" id="3.30.710.10">
    <property type="entry name" value="Potassium Channel Kv1.1, Chain A"/>
    <property type="match status" value="1"/>
</dbReference>